<organism evidence="1 2">
    <name type="scientific">Pleurodeles waltl</name>
    <name type="common">Iberian ribbed newt</name>
    <dbReference type="NCBI Taxonomy" id="8319"/>
    <lineage>
        <taxon>Eukaryota</taxon>
        <taxon>Metazoa</taxon>
        <taxon>Chordata</taxon>
        <taxon>Craniata</taxon>
        <taxon>Vertebrata</taxon>
        <taxon>Euteleostomi</taxon>
        <taxon>Amphibia</taxon>
        <taxon>Batrachia</taxon>
        <taxon>Caudata</taxon>
        <taxon>Salamandroidea</taxon>
        <taxon>Salamandridae</taxon>
        <taxon>Pleurodelinae</taxon>
        <taxon>Pleurodeles</taxon>
    </lineage>
</organism>
<proteinExistence type="predicted"/>
<accession>A0AAV7WEZ5</accession>
<dbReference type="EMBL" id="JANPWB010000002">
    <property type="protein sequence ID" value="KAJ1211118.1"/>
    <property type="molecule type" value="Genomic_DNA"/>
</dbReference>
<dbReference type="AlphaFoldDB" id="A0AAV7WEZ5"/>
<reference evidence="1" key="1">
    <citation type="journal article" date="2022" name="bioRxiv">
        <title>Sequencing and chromosome-scale assembly of the giantPleurodeles waltlgenome.</title>
        <authorList>
            <person name="Brown T."/>
            <person name="Elewa A."/>
            <person name="Iarovenko S."/>
            <person name="Subramanian E."/>
            <person name="Araus A.J."/>
            <person name="Petzold A."/>
            <person name="Susuki M."/>
            <person name="Suzuki K.-i.T."/>
            <person name="Hayashi T."/>
            <person name="Toyoda A."/>
            <person name="Oliveira C."/>
            <person name="Osipova E."/>
            <person name="Leigh N.D."/>
            <person name="Simon A."/>
            <person name="Yun M.H."/>
        </authorList>
    </citation>
    <scope>NUCLEOTIDE SEQUENCE</scope>
    <source>
        <strain evidence="1">20211129_DDA</strain>
        <tissue evidence="1">Liver</tissue>
    </source>
</reference>
<evidence type="ECO:0000313" key="2">
    <source>
        <dbReference type="Proteomes" id="UP001066276"/>
    </source>
</evidence>
<name>A0AAV7WEZ5_PLEWA</name>
<protein>
    <submittedName>
        <fullName evidence="1">Uncharacterized protein</fullName>
    </submittedName>
</protein>
<evidence type="ECO:0000313" key="1">
    <source>
        <dbReference type="EMBL" id="KAJ1211118.1"/>
    </source>
</evidence>
<dbReference type="Proteomes" id="UP001066276">
    <property type="component" value="Chromosome 1_2"/>
</dbReference>
<gene>
    <name evidence="1" type="ORF">NDU88_006479</name>
</gene>
<keyword evidence="2" id="KW-1185">Reference proteome</keyword>
<sequence>MDKAHFRWCPRGSSKHPLWIQSPPWPGMVTPGLGVLAHLIRCGRLWSQELPGAPDGGGAPRGDRRADYRASWYLSSNSCLKEELKLSQIAVLKLTPTGRASLMRPECVIRLRCDAVVDVALMQIIPLGEEIEVQERSTGWLEVCCMGISAARHEYAAITGPEIPLRGPTLLGLKLTTCQRKHLHPLWDD</sequence>
<comment type="caution">
    <text evidence="1">The sequence shown here is derived from an EMBL/GenBank/DDBJ whole genome shotgun (WGS) entry which is preliminary data.</text>
</comment>